<dbReference type="Proteomes" id="UP000034081">
    <property type="component" value="Unassembled WGS sequence"/>
</dbReference>
<reference evidence="3 4" key="1">
    <citation type="journal article" date="2015" name="Nature">
        <title>rRNA introns, odd ribosomes, and small enigmatic genomes across a large radiation of phyla.</title>
        <authorList>
            <person name="Brown C.T."/>
            <person name="Hug L.A."/>
            <person name="Thomas B.C."/>
            <person name="Sharon I."/>
            <person name="Castelle C.J."/>
            <person name="Singh A."/>
            <person name="Wilkins M.J."/>
            <person name="Williams K.H."/>
            <person name="Banfield J.F."/>
        </authorList>
    </citation>
    <scope>NUCLEOTIDE SEQUENCE [LARGE SCALE GENOMIC DNA]</scope>
</reference>
<dbReference type="NCBIfam" id="TIGR03696">
    <property type="entry name" value="Rhs_assc_core"/>
    <property type="match status" value="1"/>
</dbReference>
<name>A0A0G0LBZ1_9BACT</name>
<dbReference type="Gene3D" id="2.180.10.10">
    <property type="entry name" value="RHS repeat-associated core"/>
    <property type="match status" value="1"/>
</dbReference>
<dbReference type="STRING" id="1618570.UT08_C0007G0053"/>
<organism evidence="3 4">
    <name type="scientific">Candidatus Woesebacteria bacterium GW2011_GWB1_38_8</name>
    <dbReference type="NCBI Taxonomy" id="1618570"/>
    <lineage>
        <taxon>Bacteria</taxon>
        <taxon>Candidatus Woeseibacteriota</taxon>
    </lineage>
</organism>
<protein>
    <submittedName>
        <fullName evidence="3">YD repeat-containing protein</fullName>
    </submittedName>
</protein>
<feature type="domain" description="Teneurin-like YD-shell" evidence="2">
    <location>
        <begin position="23"/>
        <end position="114"/>
    </location>
</feature>
<evidence type="ECO:0000313" key="3">
    <source>
        <dbReference type="EMBL" id="KKQ85380.1"/>
    </source>
</evidence>
<gene>
    <name evidence="3" type="ORF">UT08_C0007G0053</name>
</gene>
<accession>A0A0G0LBZ1</accession>
<dbReference type="PANTHER" id="PTHR32305:SF15">
    <property type="entry name" value="PROTEIN RHSA-RELATED"/>
    <property type="match status" value="1"/>
</dbReference>
<dbReference type="EMBL" id="LBVL01000007">
    <property type="protein sequence ID" value="KKQ85380.1"/>
    <property type="molecule type" value="Genomic_DNA"/>
</dbReference>
<sequence length="398" mass="45339">MKNYLKLIVINILLVISGLLIVPRIKAAETLYYIHQDHLGSTALVTDSTGKVVSKQSYYPYGATRSQSSVVSSQPTERAYTGQVSDEDETGLYYYNARYYNPQIAKFTQSDTADALQNRYAYVGNNPIVLIDPSGSQQARFDEENPPDIARCSNCHSVPTSFSDVPDWYGSALSGDYSKVPPMGFSRPSEMFEFGKKYGLPLLFMRGEEGIRLQKAWDKFNSSLINEPAARFDNEGFPNRIDLYWSSEYNRIRSEFMEKYSGLNVKYFSEDDRMSGRVPKYAAAYYSPGNNTVYLPKNEYRSLTNIVLFTHETTHFIDDESYGIGGLDSEVNAYFSGSNMPYISELDINISRQTLREFFELRQAGFSDNLINFHYQTGNLDNLNKVIRLSKLSEIKEK</sequence>
<proteinExistence type="predicted"/>
<dbReference type="PATRIC" id="fig|1618570.3.peg.791"/>
<dbReference type="PANTHER" id="PTHR32305">
    <property type="match status" value="1"/>
</dbReference>
<dbReference type="AlphaFoldDB" id="A0A0G0LBZ1"/>
<dbReference type="InterPro" id="IPR056823">
    <property type="entry name" value="TEN-like_YD-shell"/>
</dbReference>
<evidence type="ECO:0000256" key="1">
    <source>
        <dbReference type="ARBA" id="ARBA00022737"/>
    </source>
</evidence>
<comment type="caution">
    <text evidence="3">The sequence shown here is derived from an EMBL/GenBank/DDBJ whole genome shotgun (WGS) entry which is preliminary data.</text>
</comment>
<evidence type="ECO:0000313" key="4">
    <source>
        <dbReference type="Proteomes" id="UP000034081"/>
    </source>
</evidence>
<keyword evidence="1" id="KW-0677">Repeat</keyword>
<dbReference type="InterPro" id="IPR022385">
    <property type="entry name" value="Rhs_assc_core"/>
</dbReference>
<dbReference type="Pfam" id="PF25023">
    <property type="entry name" value="TEN_YD-shell"/>
    <property type="match status" value="1"/>
</dbReference>
<dbReference type="InterPro" id="IPR050708">
    <property type="entry name" value="T6SS_VgrG/RHS"/>
</dbReference>
<evidence type="ECO:0000259" key="2">
    <source>
        <dbReference type="Pfam" id="PF25023"/>
    </source>
</evidence>